<keyword evidence="2" id="KW-1185">Reference proteome</keyword>
<dbReference type="RefSeq" id="WP_143014163.1">
    <property type="nucleotide sequence ID" value="NZ_FNAI01000009.1"/>
</dbReference>
<dbReference type="PROSITE" id="PS51257">
    <property type="entry name" value="PROKAR_LIPOPROTEIN"/>
    <property type="match status" value="1"/>
</dbReference>
<dbReference type="EMBL" id="FNAI01000009">
    <property type="protein sequence ID" value="SDE73857.1"/>
    <property type="molecule type" value="Genomic_DNA"/>
</dbReference>
<dbReference type="STRING" id="1391627.SAMN05216464_1096"/>
<reference evidence="1 2" key="1">
    <citation type="submission" date="2016-10" db="EMBL/GenBank/DDBJ databases">
        <authorList>
            <person name="de Groot N.N."/>
        </authorList>
    </citation>
    <scope>NUCLEOTIDE SEQUENCE [LARGE SCALE GENOMIC DNA]</scope>
    <source>
        <strain evidence="1 2">47C3B</strain>
    </source>
</reference>
<name>A0A1G7FDC4_9SPHI</name>
<dbReference type="AlphaFoldDB" id="A0A1G7FDC4"/>
<dbReference type="Proteomes" id="UP000199072">
    <property type="component" value="Unassembled WGS sequence"/>
</dbReference>
<evidence type="ECO:0000313" key="2">
    <source>
        <dbReference type="Proteomes" id="UP000199072"/>
    </source>
</evidence>
<dbReference type="OrthoDB" id="9765957at2"/>
<organism evidence="1 2">
    <name type="scientific">Mucilaginibacter pineti</name>
    <dbReference type="NCBI Taxonomy" id="1391627"/>
    <lineage>
        <taxon>Bacteria</taxon>
        <taxon>Pseudomonadati</taxon>
        <taxon>Bacteroidota</taxon>
        <taxon>Sphingobacteriia</taxon>
        <taxon>Sphingobacteriales</taxon>
        <taxon>Sphingobacteriaceae</taxon>
        <taxon>Mucilaginibacter</taxon>
    </lineage>
</organism>
<sequence length="133" mass="14473">MKNPSIRKFSLQIVFLLFSIVGCEKDKAETNHNNVVKPVVVTLPASNVYQMGISCGGKVSYDGNASISAAGLCWATHSIPSIDDYKTIKKLGVNNDFFIDISGLSTKTVYYIRSFAINEAGTSYGNQIIVKTL</sequence>
<evidence type="ECO:0008006" key="3">
    <source>
        <dbReference type="Google" id="ProtNLM"/>
    </source>
</evidence>
<proteinExistence type="predicted"/>
<protein>
    <recommendedName>
        <fullName evidence="3">Fibronectin type-III domain-containing protein</fullName>
    </recommendedName>
</protein>
<gene>
    <name evidence="1" type="ORF">SAMN05216464_1096</name>
</gene>
<evidence type="ECO:0000313" key="1">
    <source>
        <dbReference type="EMBL" id="SDE73857.1"/>
    </source>
</evidence>
<accession>A0A1G7FDC4</accession>